<dbReference type="PANTHER" id="PTHR38926:SF5">
    <property type="entry name" value="F-BOX AND LEUCINE-RICH REPEAT PROTEIN 6"/>
    <property type="match status" value="1"/>
</dbReference>
<gene>
    <name evidence="1" type="ORF">SCHPADRAFT_932256</name>
</gene>
<dbReference type="Gene3D" id="3.80.10.10">
    <property type="entry name" value="Ribonuclease Inhibitor"/>
    <property type="match status" value="1"/>
</dbReference>
<dbReference type="SUPFAM" id="SSF52047">
    <property type="entry name" value="RNI-like"/>
    <property type="match status" value="1"/>
</dbReference>
<proteinExistence type="predicted"/>
<evidence type="ECO:0000313" key="2">
    <source>
        <dbReference type="Proteomes" id="UP000053477"/>
    </source>
</evidence>
<organism evidence="1 2">
    <name type="scientific">Schizopora paradoxa</name>
    <dbReference type="NCBI Taxonomy" id="27342"/>
    <lineage>
        <taxon>Eukaryota</taxon>
        <taxon>Fungi</taxon>
        <taxon>Dikarya</taxon>
        <taxon>Basidiomycota</taxon>
        <taxon>Agaricomycotina</taxon>
        <taxon>Agaricomycetes</taxon>
        <taxon>Hymenochaetales</taxon>
        <taxon>Schizoporaceae</taxon>
        <taxon>Schizopora</taxon>
    </lineage>
</organism>
<dbReference type="OrthoDB" id="3365698at2759"/>
<dbReference type="EMBL" id="KQ086124">
    <property type="protein sequence ID" value="KLO07705.1"/>
    <property type="molecule type" value="Genomic_DNA"/>
</dbReference>
<dbReference type="Proteomes" id="UP000053477">
    <property type="component" value="Unassembled WGS sequence"/>
</dbReference>
<reference evidence="1 2" key="1">
    <citation type="submission" date="2015-04" db="EMBL/GenBank/DDBJ databases">
        <title>Complete genome sequence of Schizopora paradoxa KUC8140, a cosmopolitan wood degrader in East Asia.</title>
        <authorList>
            <consortium name="DOE Joint Genome Institute"/>
            <person name="Min B."/>
            <person name="Park H."/>
            <person name="Jang Y."/>
            <person name="Kim J.-J."/>
            <person name="Kim K.H."/>
            <person name="Pangilinan J."/>
            <person name="Lipzen A."/>
            <person name="Riley R."/>
            <person name="Grigoriev I.V."/>
            <person name="Spatafora J.W."/>
            <person name="Choi I.-G."/>
        </authorList>
    </citation>
    <scope>NUCLEOTIDE SEQUENCE [LARGE SCALE GENOMIC DNA]</scope>
    <source>
        <strain evidence="1 2">KUC8140</strain>
    </source>
</reference>
<dbReference type="AlphaFoldDB" id="A0A0H2R7B2"/>
<dbReference type="InterPro" id="IPR032675">
    <property type="entry name" value="LRR_dom_sf"/>
</dbReference>
<evidence type="ECO:0000313" key="1">
    <source>
        <dbReference type="EMBL" id="KLO07705.1"/>
    </source>
</evidence>
<keyword evidence="2" id="KW-1185">Reference proteome</keyword>
<protein>
    <recommendedName>
        <fullName evidence="3">F-box domain-containing protein</fullName>
    </recommendedName>
</protein>
<dbReference type="STRING" id="27342.A0A0H2R7B2"/>
<evidence type="ECO:0008006" key="3">
    <source>
        <dbReference type="Google" id="ProtNLM"/>
    </source>
</evidence>
<accession>A0A0H2R7B2</accession>
<sequence length="536" mass="61041">MSTLFGHTWDDETCYLHTLPPESDPPFQSPAQILSPDILLQIFEWAQSADAGPDHPGFSESEYFGTPTERTIFSRVAVPWNVSQVCRAWRVVAVESAKLWSIIVVHDGTSAFGKPSKMRDNLKWYLERSRRAPLTISAKIFDRNTPKDMFPLRIFFQRVFSERSRWKRVSISSRDAYFPKFPSTSSNCFDNFPKLEELALVFPAGHRENSPISLNFSTCKKLQKLYLLGDFRIAQSDTAMEHLKQVELGSESPFPFLGHYMDSFPSLLDCETLLRVAPSLTSLTIEIRGDDMDKDNSVIYLPYLESFRFQITSGGSEVVQRTHLFVDKLVTPALKNLHIKGDIEPAIEGLLRRSNCSLLSLTIDGETEEGRTAVVEGWLQYMKTLRTLKVEFAVIRSRVLAKLVLSGRGRDKRFRDAEYPELKGLRERDSCPALETMELESCRFEGDIERMAKLTNAMIRSRIRNADGSRGAMESLELRNCSFIPPGLDTDDDLPEERPSDTEVLKLVRDGIDNECTNATTRRYHGISLEVRNQVK</sequence>
<dbReference type="PANTHER" id="PTHR38926">
    <property type="entry name" value="F-BOX DOMAIN CONTAINING PROTEIN, EXPRESSED"/>
    <property type="match status" value="1"/>
</dbReference>
<dbReference type="InParanoid" id="A0A0H2R7B2"/>
<name>A0A0H2R7B2_9AGAM</name>